<evidence type="ECO:0000313" key="2">
    <source>
        <dbReference type="EMBL" id="JAH24763.1"/>
    </source>
</evidence>
<dbReference type="EMBL" id="GBXM01083814">
    <property type="protein sequence ID" value="JAH24763.1"/>
    <property type="molecule type" value="Transcribed_RNA"/>
</dbReference>
<protein>
    <submittedName>
        <fullName evidence="2">Uncharacterized protein</fullName>
    </submittedName>
</protein>
<reference evidence="2" key="1">
    <citation type="submission" date="2014-11" db="EMBL/GenBank/DDBJ databases">
        <authorList>
            <person name="Amaro Gonzalez C."/>
        </authorList>
    </citation>
    <scope>NUCLEOTIDE SEQUENCE</scope>
</reference>
<reference evidence="2" key="2">
    <citation type="journal article" date="2015" name="Fish Shellfish Immunol.">
        <title>Early steps in the European eel (Anguilla anguilla)-Vibrio vulnificus interaction in the gills: Role of the RtxA13 toxin.</title>
        <authorList>
            <person name="Callol A."/>
            <person name="Pajuelo D."/>
            <person name="Ebbesson L."/>
            <person name="Teles M."/>
            <person name="MacKenzie S."/>
            <person name="Amaro C."/>
        </authorList>
    </citation>
    <scope>NUCLEOTIDE SEQUENCE</scope>
</reference>
<dbReference type="AlphaFoldDB" id="A0A0E9R8X0"/>
<organism evidence="2">
    <name type="scientific">Anguilla anguilla</name>
    <name type="common">European freshwater eel</name>
    <name type="synonym">Muraena anguilla</name>
    <dbReference type="NCBI Taxonomy" id="7936"/>
    <lineage>
        <taxon>Eukaryota</taxon>
        <taxon>Metazoa</taxon>
        <taxon>Chordata</taxon>
        <taxon>Craniata</taxon>
        <taxon>Vertebrata</taxon>
        <taxon>Euteleostomi</taxon>
        <taxon>Actinopterygii</taxon>
        <taxon>Neopterygii</taxon>
        <taxon>Teleostei</taxon>
        <taxon>Anguilliformes</taxon>
        <taxon>Anguillidae</taxon>
        <taxon>Anguilla</taxon>
    </lineage>
</organism>
<proteinExistence type="predicted"/>
<keyword evidence="1" id="KW-0732">Signal</keyword>
<sequence length="81" mass="9273">MCMCVHVCVCAFHYLLNLVNPIIFSQRHSDIMTVSVNEVPLNSSPTLKVILHNMKATYTRQGLKLSTCYVQLKVHFEKFTS</sequence>
<feature type="signal peptide" evidence="1">
    <location>
        <begin position="1"/>
        <end position="21"/>
    </location>
</feature>
<evidence type="ECO:0000256" key="1">
    <source>
        <dbReference type="SAM" id="SignalP"/>
    </source>
</evidence>
<accession>A0A0E9R8X0</accession>
<name>A0A0E9R8X0_ANGAN</name>
<feature type="chain" id="PRO_5002431827" evidence="1">
    <location>
        <begin position="22"/>
        <end position="81"/>
    </location>
</feature>